<dbReference type="Pfam" id="PF20415">
    <property type="entry name" value="DUF6699"/>
    <property type="match status" value="1"/>
</dbReference>
<feature type="region of interest" description="Disordered" evidence="1">
    <location>
        <begin position="215"/>
        <end position="311"/>
    </location>
</feature>
<keyword evidence="4" id="KW-1185">Reference proteome</keyword>
<feature type="domain" description="DUF6699" evidence="2">
    <location>
        <begin position="376"/>
        <end position="502"/>
    </location>
</feature>
<evidence type="ECO:0000313" key="3">
    <source>
        <dbReference type="EMBL" id="CUA72140.1"/>
    </source>
</evidence>
<accession>A0A0K6G0T6</accession>
<dbReference type="InterPro" id="IPR046522">
    <property type="entry name" value="DUF6699"/>
</dbReference>
<feature type="region of interest" description="Disordered" evidence="1">
    <location>
        <begin position="32"/>
        <end position="65"/>
    </location>
</feature>
<proteinExistence type="predicted"/>
<name>A0A0K6G0T6_9AGAM</name>
<evidence type="ECO:0000313" key="4">
    <source>
        <dbReference type="Proteomes" id="UP000044841"/>
    </source>
</evidence>
<evidence type="ECO:0000259" key="2">
    <source>
        <dbReference type="Pfam" id="PF20415"/>
    </source>
</evidence>
<dbReference type="AlphaFoldDB" id="A0A0K6G0T6"/>
<gene>
    <name evidence="3" type="ORF">RSOLAG22IIIB_00802</name>
</gene>
<dbReference type="Proteomes" id="UP000044841">
    <property type="component" value="Unassembled WGS sequence"/>
</dbReference>
<protein>
    <recommendedName>
        <fullName evidence="2">DUF6699 domain-containing protein</fullName>
    </recommendedName>
</protein>
<evidence type="ECO:0000256" key="1">
    <source>
        <dbReference type="SAM" id="MobiDB-lite"/>
    </source>
</evidence>
<feature type="compositionally biased region" description="Basic and acidic residues" evidence="1">
    <location>
        <begin position="215"/>
        <end position="225"/>
    </location>
</feature>
<feature type="compositionally biased region" description="Acidic residues" evidence="1">
    <location>
        <begin position="258"/>
        <end position="281"/>
    </location>
</feature>
<sequence>MSRTGPPHYHQGSDSLCYCLLEAYHPPYPAAPSRPRPVAGHPSEYGPAIRRIPKPKPTNKVAKSRDMKFNEDSWQWYFETPDAPGVKWLETVRHIEDLPQAEDSDFLLMLNEYYMAGHVIDMPDQERLPVMPGGPGKSWRYKRAPPPAPVQKQVTQHPPAPQNWVEPMYHQRYPAAPQYAGGSAHPVSMRLPSGVPPQQDAWRTYSAAPSHDFPRAIQDARHPSGSERLGPLPGAPGPRYYVDATAHRRYQPAPGPEDYSDEESEEEEEDEEEDESDESYDPPESLHRSRAYIPPPSPKSQRRARKLREKGFRVVDPHTNLDTDGLEALRLDGPPMGKHGRSASAPNVHPTTYEKVEIHRLLQTRTTLGVARMPDLVFDLRYDPRHAFDRSEEQRDLTTAPAFQPSQRFVRILIRHPFGGRGGDWFEDVEDAQYLTVMGVLRIVSDMVHRSIDQNLDWDPLSDFDKSFVYEAYLNRPCPDEDAAGRRLHLFCEKFMFGGVEQLSPKAKGTTAEGPTFAVKLIKNSKLKRYDKPSGFRIPSGQAKRWTGRGESTFPYLGDDMASARRME</sequence>
<reference evidence="3 4" key="1">
    <citation type="submission" date="2015-07" db="EMBL/GenBank/DDBJ databases">
        <authorList>
            <person name="Noorani M."/>
        </authorList>
    </citation>
    <scope>NUCLEOTIDE SEQUENCE [LARGE SCALE GENOMIC DNA]</scope>
    <source>
        <strain evidence="3">BBA 69670</strain>
    </source>
</reference>
<organism evidence="3 4">
    <name type="scientific">Rhizoctonia solani</name>
    <dbReference type="NCBI Taxonomy" id="456999"/>
    <lineage>
        <taxon>Eukaryota</taxon>
        <taxon>Fungi</taxon>
        <taxon>Dikarya</taxon>
        <taxon>Basidiomycota</taxon>
        <taxon>Agaricomycotina</taxon>
        <taxon>Agaricomycetes</taxon>
        <taxon>Cantharellales</taxon>
        <taxon>Ceratobasidiaceae</taxon>
        <taxon>Rhizoctonia</taxon>
    </lineage>
</organism>
<dbReference type="EMBL" id="CYGV01001289">
    <property type="protein sequence ID" value="CUA72140.1"/>
    <property type="molecule type" value="Genomic_DNA"/>
</dbReference>